<name>A0A645GGY1_9ZZZZ</name>
<evidence type="ECO:0000313" key="1">
    <source>
        <dbReference type="EMBL" id="MPN23134.1"/>
    </source>
</evidence>
<gene>
    <name evidence="1" type="ORF">SDC9_170521</name>
</gene>
<accession>A0A645GGY1</accession>
<sequence>MKTEILDLRFFHELKRRVDARLGAENVIRRFVPGAIDGGATEWIVAAIGKRMPPTHRKAQMMLHRLAGDDLIRIIILKRKRVLALRTFVCDSADLIKICHSALLLW</sequence>
<protein>
    <submittedName>
        <fullName evidence="1">Uncharacterized protein</fullName>
    </submittedName>
</protein>
<dbReference type="EMBL" id="VSSQ01071548">
    <property type="protein sequence ID" value="MPN23134.1"/>
    <property type="molecule type" value="Genomic_DNA"/>
</dbReference>
<proteinExistence type="predicted"/>
<dbReference type="AlphaFoldDB" id="A0A645GGY1"/>
<reference evidence="1" key="1">
    <citation type="submission" date="2019-08" db="EMBL/GenBank/DDBJ databases">
        <authorList>
            <person name="Kucharzyk K."/>
            <person name="Murdoch R.W."/>
            <person name="Higgins S."/>
            <person name="Loffler F."/>
        </authorList>
    </citation>
    <scope>NUCLEOTIDE SEQUENCE</scope>
</reference>
<organism evidence="1">
    <name type="scientific">bioreactor metagenome</name>
    <dbReference type="NCBI Taxonomy" id="1076179"/>
    <lineage>
        <taxon>unclassified sequences</taxon>
        <taxon>metagenomes</taxon>
        <taxon>ecological metagenomes</taxon>
    </lineage>
</organism>
<comment type="caution">
    <text evidence="1">The sequence shown here is derived from an EMBL/GenBank/DDBJ whole genome shotgun (WGS) entry which is preliminary data.</text>
</comment>